<keyword evidence="9" id="KW-0624">Polysaccharide degradation</keyword>
<keyword evidence="4" id="KW-0964">Secreted</keyword>
<evidence type="ECO:0000259" key="11">
    <source>
        <dbReference type="PROSITE" id="PS51910"/>
    </source>
</evidence>
<keyword evidence="5 10" id="KW-0378">Hydrolase</keyword>
<dbReference type="SUPFAM" id="SSF51445">
    <property type="entry name" value="(Trans)glycosidases"/>
    <property type="match status" value="1"/>
</dbReference>
<evidence type="ECO:0000256" key="4">
    <source>
        <dbReference type="ARBA" id="ARBA00022525"/>
    </source>
</evidence>
<dbReference type="PANTHER" id="PTHR11177:SF397">
    <property type="entry name" value="CHITINASE"/>
    <property type="match status" value="1"/>
</dbReference>
<dbReference type="InterPro" id="IPR050314">
    <property type="entry name" value="Glycosyl_Hydrlase_18"/>
</dbReference>
<keyword evidence="13" id="KW-1185">Reference proteome</keyword>
<evidence type="ECO:0000256" key="6">
    <source>
        <dbReference type="ARBA" id="ARBA00023024"/>
    </source>
</evidence>
<dbReference type="AlphaFoldDB" id="A0A084G3L1"/>
<dbReference type="InterPro" id="IPR001579">
    <property type="entry name" value="Glyco_hydro_18_chit_AS"/>
</dbReference>
<evidence type="ECO:0000256" key="10">
    <source>
        <dbReference type="RuleBase" id="RU000489"/>
    </source>
</evidence>
<evidence type="ECO:0000256" key="2">
    <source>
        <dbReference type="ARBA" id="ARBA00004613"/>
    </source>
</evidence>
<comment type="subcellular location">
    <subcellularLocation>
        <location evidence="2">Secreted</location>
    </subcellularLocation>
</comment>
<evidence type="ECO:0000256" key="3">
    <source>
        <dbReference type="ARBA" id="ARBA00012729"/>
    </source>
</evidence>
<dbReference type="InterPro" id="IPR001223">
    <property type="entry name" value="Glyco_hydro18_cat"/>
</dbReference>
<dbReference type="EC" id="3.2.1.14" evidence="3"/>
<evidence type="ECO:0000256" key="7">
    <source>
        <dbReference type="ARBA" id="ARBA00023277"/>
    </source>
</evidence>
<dbReference type="PROSITE" id="PS01095">
    <property type="entry name" value="GH18_1"/>
    <property type="match status" value="1"/>
</dbReference>
<evidence type="ECO:0000256" key="5">
    <source>
        <dbReference type="ARBA" id="ARBA00022801"/>
    </source>
</evidence>
<dbReference type="GO" id="GO:0000272">
    <property type="term" value="P:polysaccharide catabolic process"/>
    <property type="evidence" value="ECO:0007669"/>
    <property type="project" value="UniProtKB-KW"/>
</dbReference>
<name>A0A084G3L1_PSEDA</name>
<evidence type="ECO:0000256" key="9">
    <source>
        <dbReference type="ARBA" id="ARBA00023326"/>
    </source>
</evidence>
<dbReference type="OMA" id="FDMNARW"/>
<evidence type="ECO:0000256" key="8">
    <source>
        <dbReference type="ARBA" id="ARBA00023295"/>
    </source>
</evidence>
<gene>
    <name evidence="12" type="ORF">SAPIO_CDS6627</name>
</gene>
<dbReference type="VEuPathDB" id="FungiDB:SAPIO_CDS6627"/>
<accession>A0A084G3L1</accession>
<dbReference type="KEGG" id="sapo:SAPIO_CDS6627"/>
<dbReference type="GO" id="GO:0008061">
    <property type="term" value="F:chitin binding"/>
    <property type="evidence" value="ECO:0007669"/>
    <property type="project" value="InterPro"/>
</dbReference>
<dbReference type="InterPro" id="IPR017853">
    <property type="entry name" value="GH"/>
</dbReference>
<keyword evidence="6" id="KW-0146">Chitin degradation</keyword>
<organism evidence="12 13">
    <name type="scientific">Pseudallescheria apiosperma</name>
    <name type="common">Scedosporium apiospermum</name>
    <dbReference type="NCBI Taxonomy" id="563466"/>
    <lineage>
        <taxon>Eukaryota</taxon>
        <taxon>Fungi</taxon>
        <taxon>Dikarya</taxon>
        <taxon>Ascomycota</taxon>
        <taxon>Pezizomycotina</taxon>
        <taxon>Sordariomycetes</taxon>
        <taxon>Hypocreomycetidae</taxon>
        <taxon>Microascales</taxon>
        <taxon>Microascaceae</taxon>
        <taxon>Scedosporium</taxon>
    </lineage>
</organism>
<proteinExistence type="predicted"/>
<dbReference type="GO" id="GO:0006032">
    <property type="term" value="P:chitin catabolic process"/>
    <property type="evidence" value="ECO:0007669"/>
    <property type="project" value="UniProtKB-KW"/>
</dbReference>
<dbReference type="GO" id="GO:0005576">
    <property type="term" value="C:extracellular region"/>
    <property type="evidence" value="ECO:0007669"/>
    <property type="project" value="UniProtKB-SubCell"/>
</dbReference>
<sequence>MAAPVDSKMLTAEANVLPTVMLNPNAANTRTRPARNVHSMCAVVHGVFAVIQSPSGQHGSDVRDLVIGYWESWNLLSRGCAQRDLSHIRVDSLTHINVAFGFITPETYEIHPIRGASIAGFQSVTNLKQHAPGLKVWLALGGWTFSDNGTDTQPVFGDLSSTPEKRQIFIDRLMTFMLEWGFDGVDLDWEYPGAPDRGGQDRDVQNFVYLMKDIHDRFALDGRGWGVSFTAPTSFWYMRWFDIGNLHPYVDWINLMTYDIYQKDQWVSYDDEHTIQKKVEFANDLGLRGLFIWAIDQDTYENSLLDAVLQPDGLGKFRDVNGAVGDGQDWRTVDLDGSCFWSNCDGSCPPGTNIITTVRCPWFPKSSVNKPYQHLCCPMNNSPDPESCRWSAPTLFGGLECEQTNSCRVGEFRIATSQYYKNSEGKDRACSFVGEADYCCEIEEGGTKLCEWDEGNCIDIDMSTRKPAGSDPCGPGKKFATFRKGRKCRSGYEALCCEGDVDMSSCVWRANPFDGCNPDCYGNEVSFGRHEMGGGIECRQKAPAGLSPPNLQADLIFWPQLCCDADDLRVKIRDLLVPLENLFPDHDEILESDKQTFAIQVDESMGGKRRPSGSDDPDANSFGWHIMSGPEEDISSLDKRDGSHWEVFDCDEEAHEGRQTAKIVCTDESDESNCGVIFKGGVPDTVVEMPDHCGPGKYAMAVSLDLISEDTPVTIPKSLKRRLSKRGVIQPRVYNLTFDYGFHRLQGRRDKRIKLRIDYSDNPGYWSEIVAAAPGSKKSKREIEHEVKTMHSASWERYLDHTWRVERRSTPEHEMDELHKRWFSVAVADWVNRQKQVDLDYDLVRHGVHENVRLILFEQEKECPGVDVYAKIWADLNINVETAAVVTLIGDLTDLASFEQSHATFRNKGDIEVSLNFQADAELRFSTGTKELFGVAALGASFKIPGIVTIGPQFRLLSQLNGRATLNANARVSFDVAKWDFMQQYPAPSTWTRPFNPDVDDEPVIEDAGSGLAVSGKPQFTYNVHAEGLVEAVVTPVITFGIVFDAALGVPNSAIDVGVDIKGRIYASGGSSTELAWEYCYGAEAEYAVFGQVSAPTLFGVSISRRWDLKSQEFDLVPRTCAAADDE</sequence>
<protein>
    <recommendedName>
        <fullName evidence="3">chitinase</fullName>
        <ecNumber evidence="3">3.2.1.14</ecNumber>
    </recommendedName>
</protein>
<dbReference type="CDD" id="cd00598">
    <property type="entry name" value="GH18_chitinase-like"/>
    <property type="match status" value="1"/>
</dbReference>
<dbReference type="Proteomes" id="UP000028545">
    <property type="component" value="Unassembled WGS sequence"/>
</dbReference>
<dbReference type="HOGENOM" id="CLU_001837_4_0_1"/>
<dbReference type="OrthoDB" id="73875at2759"/>
<dbReference type="GeneID" id="27725699"/>
<dbReference type="EMBL" id="JOWA01000105">
    <property type="protein sequence ID" value="KEZ41923.1"/>
    <property type="molecule type" value="Genomic_DNA"/>
</dbReference>
<dbReference type="RefSeq" id="XP_016641722.1">
    <property type="nucleotide sequence ID" value="XM_016788678.1"/>
</dbReference>
<feature type="domain" description="GH18" evidence="11">
    <location>
        <begin position="64"/>
        <end position="311"/>
    </location>
</feature>
<comment type="catalytic activity">
    <reaction evidence="1">
        <text>Random endo-hydrolysis of N-acetyl-beta-D-glucosaminide (1-&gt;4)-beta-linkages in chitin and chitodextrins.</text>
        <dbReference type="EC" id="3.2.1.14"/>
    </reaction>
</comment>
<dbReference type="PROSITE" id="PS51910">
    <property type="entry name" value="GH18_2"/>
    <property type="match status" value="1"/>
</dbReference>
<keyword evidence="8 10" id="KW-0326">Glycosidase</keyword>
<dbReference type="Gene3D" id="3.20.20.80">
    <property type="entry name" value="Glycosidases"/>
    <property type="match status" value="2"/>
</dbReference>
<dbReference type="InterPro" id="IPR011583">
    <property type="entry name" value="Chitinase_II/V-like_cat"/>
</dbReference>
<dbReference type="SMART" id="SM00636">
    <property type="entry name" value="Glyco_18"/>
    <property type="match status" value="1"/>
</dbReference>
<keyword evidence="7" id="KW-0119">Carbohydrate metabolism</keyword>
<reference evidence="12 13" key="1">
    <citation type="journal article" date="2014" name="Genome Announc.">
        <title>Draft genome sequence of the pathogenic fungus Scedosporium apiospermum.</title>
        <authorList>
            <person name="Vandeputte P."/>
            <person name="Ghamrawi S."/>
            <person name="Rechenmann M."/>
            <person name="Iltis A."/>
            <person name="Giraud S."/>
            <person name="Fleury M."/>
            <person name="Thornton C."/>
            <person name="Delhaes L."/>
            <person name="Meyer W."/>
            <person name="Papon N."/>
            <person name="Bouchara J.P."/>
        </authorList>
    </citation>
    <scope>NUCLEOTIDE SEQUENCE [LARGE SCALE GENOMIC DNA]</scope>
    <source>
        <strain evidence="12 13">IHEM 14462</strain>
    </source>
</reference>
<comment type="caution">
    <text evidence="12">The sequence shown here is derived from an EMBL/GenBank/DDBJ whole genome shotgun (WGS) entry which is preliminary data.</text>
</comment>
<evidence type="ECO:0000313" key="13">
    <source>
        <dbReference type="Proteomes" id="UP000028545"/>
    </source>
</evidence>
<evidence type="ECO:0000256" key="1">
    <source>
        <dbReference type="ARBA" id="ARBA00000822"/>
    </source>
</evidence>
<dbReference type="GO" id="GO:0008843">
    <property type="term" value="F:endochitinase activity"/>
    <property type="evidence" value="ECO:0007669"/>
    <property type="project" value="UniProtKB-EC"/>
</dbReference>
<dbReference type="PANTHER" id="PTHR11177">
    <property type="entry name" value="CHITINASE"/>
    <property type="match status" value="1"/>
</dbReference>
<evidence type="ECO:0000313" key="12">
    <source>
        <dbReference type="EMBL" id="KEZ41923.1"/>
    </source>
</evidence>
<dbReference type="Pfam" id="PF00704">
    <property type="entry name" value="Glyco_hydro_18"/>
    <property type="match status" value="1"/>
</dbReference>